<sequence>MQPTPPVNYGVILFPGFQALDVFGSLDVLNILSTSCHLNLHILASSLDPVSTKHNFPGHRLSNFGESVVPTRTFANAPMDLEVLLIPGGLGTRNEEAMKPIVNFLRDTYPKLKYLLTVCTGSAVLAKTGILDGKKATSNKKSWAWVTAQGPRVEWVPKARWVVDSNVWTSSGITAGIDLIYAFVEHVYGGKIAEEVANASEYERHIDPNDDPFAEIWKVGT</sequence>
<dbReference type="PANTHER" id="PTHR43130">
    <property type="entry name" value="ARAC-FAMILY TRANSCRIPTIONAL REGULATOR"/>
    <property type="match status" value="1"/>
</dbReference>
<organism evidence="2 3">
    <name type="scientific">Glonium stellatum</name>
    <dbReference type="NCBI Taxonomy" id="574774"/>
    <lineage>
        <taxon>Eukaryota</taxon>
        <taxon>Fungi</taxon>
        <taxon>Dikarya</taxon>
        <taxon>Ascomycota</taxon>
        <taxon>Pezizomycotina</taxon>
        <taxon>Dothideomycetes</taxon>
        <taxon>Pleosporomycetidae</taxon>
        <taxon>Gloniales</taxon>
        <taxon>Gloniaceae</taxon>
        <taxon>Glonium</taxon>
    </lineage>
</organism>
<accession>A0A8E2F209</accession>
<dbReference type="InterPro" id="IPR029062">
    <property type="entry name" value="Class_I_gatase-like"/>
</dbReference>
<feature type="domain" description="DJ-1/PfpI" evidence="1">
    <location>
        <begin position="11"/>
        <end position="185"/>
    </location>
</feature>
<dbReference type="AlphaFoldDB" id="A0A8E2F209"/>
<name>A0A8E2F209_9PEZI</name>
<dbReference type="OrthoDB" id="543156at2759"/>
<evidence type="ECO:0000313" key="2">
    <source>
        <dbReference type="EMBL" id="OCL08473.1"/>
    </source>
</evidence>
<proteinExistence type="predicted"/>
<dbReference type="GO" id="GO:0016740">
    <property type="term" value="F:transferase activity"/>
    <property type="evidence" value="ECO:0007669"/>
    <property type="project" value="UniProtKB-KW"/>
</dbReference>
<dbReference type="PANTHER" id="PTHR43130:SF15">
    <property type="entry name" value="THIJ_PFPI FAMILY PROTEIN (AFU_ORTHOLOGUE AFUA_5G14240)"/>
    <property type="match status" value="1"/>
</dbReference>
<protein>
    <submittedName>
        <fullName evidence="2">Class I glutamine amidotransferase-like protein</fullName>
    </submittedName>
</protein>
<dbReference type="InterPro" id="IPR052158">
    <property type="entry name" value="INH-QAR"/>
</dbReference>
<keyword evidence="3" id="KW-1185">Reference proteome</keyword>
<evidence type="ECO:0000259" key="1">
    <source>
        <dbReference type="Pfam" id="PF01965"/>
    </source>
</evidence>
<dbReference type="SUPFAM" id="SSF52317">
    <property type="entry name" value="Class I glutamine amidotransferase-like"/>
    <property type="match status" value="1"/>
</dbReference>
<reference evidence="2 3" key="1">
    <citation type="journal article" date="2016" name="Nat. Commun.">
        <title>Ectomycorrhizal ecology is imprinted in the genome of the dominant symbiotic fungus Cenococcum geophilum.</title>
        <authorList>
            <consortium name="DOE Joint Genome Institute"/>
            <person name="Peter M."/>
            <person name="Kohler A."/>
            <person name="Ohm R.A."/>
            <person name="Kuo A."/>
            <person name="Krutzmann J."/>
            <person name="Morin E."/>
            <person name="Arend M."/>
            <person name="Barry K.W."/>
            <person name="Binder M."/>
            <person name="Choi C."/>
            <person name="Clum A."/>
            <person name="Copeland A."/>
            <person name="Grisel N."/>
            <person name="Haridas S."/>
            <person name="Kipfer T."/>
            <person name="LaButti K."/>
            <person name="Lindquist E."/>
            <person name="Lipzen A."/>
            <person name="Maire R."/>
            <person name="Meier B."/>
            <person name="Mihaltcheva S."/>
            <person name="Molinier V."/>
            <person name="Murat C."/>
            <person name="Poggeler S."/>
            <person name="Quandt C.A."/>
            <person name="Sperisen C."/>
            <person name="Tritt A."/>
            <person name="Tisserant E."/>
            <person name="Crous P.W."/>
            <person name="Henrissat B."/>
            <person name="Nehls U."/>
            <person name="Egli S."/>
            <person name="Spatafora J.W."/>
            <person name="Grigoriev I.V."/>
            <person name="Martin F.M."/>
        </authorList>
    </citation>
    <scope>NUCLEOTIDE SEQUENCE [LARGE SCALE GENOMIC DNA]</scope>
    <source>
        <strain evidence="2 3">CBS 207.34</strain>
    </source>
</reference>
<dbReference type="Gene3D" id="3.40.50.880">
    <property type="match status" value="1"/>
</dbReference>
<gene>
    <name evidence="2" type="ORF">AOQ84DRAFT_376733</name>
</gene>
<dbReference type="InterPro" id="IPR002818">
    <property type="entry name" value="DJ-1/PfpI"/>
</dbReference>
<dbReference type="EMBL" id="KV749653">
    <property type="protein sequence ID" value="OCL08473.1"/>
    <property type="molecule type" value="Genomic_DNA"/>
</dbReference>
<evidence type="ECO:0000313" key="3">
    <source>
        <dbReference type="Proteomes" id="UP000250140"/>
    </source>
</evidence>
<dbReference type="CDD" id="cd03139">
    <property type="entry name" value="GATase1_PfpI_2"/>
    <property type="match status" value="1"/>
</dbReference>
<keyword evidence="2" id="KW-0315">Glutamine amidotransferase</keyword>
<dbReference type="Pfam" id="PF01965">
    <property type="entry name" value="DJ-1_PfpI"/>
    <property type="match status" value="1"/>
</dbReference>
<keyword evidence="2" id="KW-0808">Transferase</keyword>
<dbReference type="Proteomes" id="UP000250140">
    <property type="component" value="Unassembled WGS sequence"/>
</dbReference>